<dbReference type="PANTHER" id="PTHR24373:SF275">
    <property type="entry name" value="TIR DOMAIN-CONTAINING PROTEIN"/>
    <property type="match status" value="1"/>
</dbReference>
<keyword evidence="3" id="KW-0677">Repeat</keyword>
<evidence type="ECO:0000256" key="2">
    <source>
        <dbReference type="ARBA" id="ARBA00022729"/>
    </source>
</evidence>
<evidence type="ECO:0000256" key="4">
    <source>
        <dbReference type="SAM" id="SignalP"/>
    </source>
</evidence>
<accession>A0A820CSL6</accession>
<dbReference type="InterPro" id="IPR001611">
    <property type="entry name" value="Leu-rich_rpt"/>
</dbReference>
<evidence type="ECO:0000313" key="5">
    <source>
        <dbReference type="EMBL" id="CAF4226163.1"/>
    </source>
</evidence>
<reference evidence="5" key="1">
    <citation type="submission" date="2021-02" db="EMBL/GenBank/DDBJ databases">
        <authorList>
            <person name="Nowell W R."/>
        </authorList>
    </citation>
    <scope>NUCLEOTIDE SEQUENCE</scope>
</reference>
<feature type="non-terminal residue" evidence="5">
    <location>
        <position position="1"/>
    </location>
</feature>
<keyword evidence="1" id="KW-0433">Leucine-rich repeat</keyword>
<dbReference type="InterPro" id="IPR032675">
    <property type="entry name" value="LRR_dom_sf"/>
</dbReference>
<dbReference type="SUPFAM" id="SSF52058">
    <property type="entry name" value="L domain-like"/>
    <property type="match status" value="1"/>
</dbReference>
<feature type="chain" id="PRO_5032455704" evidence="4">
    <location>
        <begin position="21"/>
        <end position="414"/>
    </location>
</feature>
<dbReference type="SMART" id="SM00369">
    <property type="entry name" value="LRR_TYP"/>
    <property type="match status" value="5"/>
</dbReference>
<dbReference type="EMBL" id="CAJOBG010007771">
    <property type="protein sequence ID" value="CAF4226163.1"/>
    <property type="molecule type" value="Genomic_DNA"/>
</dbReference>
<protein>
    <submittedName>
        <fullName evidence="5">Uncharacterized protein</fullName>
    </submittedName>
</protein>
<sequence>MHRTNFVFILMLIPMPSILTKVMINSSISTTSSSLTSQDTLLSCSYCQKKTCHCSSTRKILNCSSYLLNLTFDSNCAKMILWKTVDFSSRNLVSLDLSSLLLMRMSHLILKSNSISNIHEKTFDSVGDILIELDLQINQLSALSSKWFNSKLRQLKILNLASNQLESFTQLNHLDLPYLQILNLSRNQIEIFPRQIQQLKSLVTLDLSFNKLSSIPKFALMGLNDLRWLSLASNRDLTCIIQDSFKYVKSLNYLDLSSTYLFDLDGCIFIQLTGLLKTIDQICQRDTILILIIGVIKNTINIEQRGRVLSWEKHQKRAVQDELKAAIHGARSLPRNDVVVVHNFGDIFTVELDRCVPGSTYFCRRTDRRVESANRQTKQPRYALMTGSQYTLMTLPTNPQSNQTRSRVPVLQCR</sequence>
<keyword evidence="6" id="KW-1185">Reference proteome</keyword>
<dbReference type="PROSITE" id="PS51450">
    <property type="entry name" value="LRR"/>
    <property type="match status" value="2"/>
</dbReference>
<dbReference type="PANTHER" id="PTHR24373">
    <property type="entry name" value="SLIT RELATED LEUCINE-RICH REPEAT NEURONAL PROTEIN"/>
    <property type="match status" value="1"/>
</dbReference>
<gene>
    <name evidence="5" type="ORF">OVN521_LOCUS27717</name>
</gene>
<evidence type="ECO:0000256" key="3">
    <source>
        <dbReference type="ARBA" id="ARBA00022737"/>
    </source>
</evidence>
<dbReference type="Pfam" id="PF13855">
    <property type="entry name" value="LRR_8"/>
    <property type="match status" value="2"/>
</dbReference>
<dbReference type="Gene3D" id="3.80.10.10">
    <property type="entry name" value="Ribonuclease Inhibitor"/>
    <property type="match status" value="1"/>
</dbReference>
<feature type="signal peptide" evidence="4">
    <location>
        <begin position="1"/>
        <end position="20"/>
    </location>
</feature>
<dbReference type="AlphaFoldDB" id="A0A820CSL6"/>
<dbReference type="InterPro" id="IPR050328">
    <property type="entry name" value="Dev_Immune_Receptor"/>
</dbReference>
<organism evidence="5 6">
    <name type="scientific">Rotaria magnacalcarata</name>
    <dbReference type="NCBI Taxonomy" id="392030"/>
    <lineage>
        <taxon>Eukaryota</taxon>
        <taxon>Metazoa</taxon>
        <taxon>Spiralia</taxon>
        <taxon>Gnathifera</taxon>
        <taxon>Rotifera</taxon>
        <taxon>Eurotatoria</taxon>
        <taxon>Bdelloidea</taxon>
        <taxon>Philodinida</taxon>
        <taxon>Philodinidae</taxon>
        <taxon>Rotaria</taxon>
    </lineage>
</organism>
<name>A0A820CSL6_9BILA</name>
<proteinExistence type="predicted"/>
<dbReference type="SMART" id="SM00364">
    <property type="entry name" value="LRR_BAC"/>
    <property type="match status" value="3"/>
</dbReference>
<dbReference type="InterPro" id="IPR003591">
    <property type="entry name" value="Leu-rich_rpt_typical-subtyp"/>
</dbReference>
<keyword evidence="2 4" id="KW-0732">Signal</keyword>
<comment type="caution">
    <text evidence="5">The sequence shown here is derived from an EMBL/GenBank/DDBJ whole genome shotgun (WGS) entry which is preliminary data.</text>
</comment>
<evidence type="ECO:0000256" key="1">
    <source>
        <dbReference type="ARBA" id="ARBA00022614"/>
    </source>
</evidence>
<dbReference type="Proteomes" id="UP000663866">
    <property type="component" value="Unassembled WGS sequence"/>
</dbReference>
<evidence type="ECO:0000313" key="6">
    <source>
        <dbReference type="Proteomes" id="UP000663866"/>
    </source>
</evidence>